<evidence type="ECO:0000313" key="3">
    <source>
        <dbReference type="Proteomes" id="UP000095149"/>
    </source>
</evidence>
<name>A0A1E3JAQ3_9TREE</name>
<dbReference type="Proteomes" id="UP000095149">
    <property type="component" value="Unassembled WGS sequence"/>
</dbReference>
<protein>
    <submittedName>
        <fullName evidence="2">Uncharacterized protein</fullName>
    </submittedName>
</protein>
<feature type="region of interest" description="Disordered" evidence="1">
    <location>
        <begin position="158"/>
        <end position="192"/>
    </location>
</feature>
<proteinExistence type="predicted"/>
<feature type="compositionally biased region" description="Polar residues" evidence="1">
    <location>
        <begin position="167"/>
        <end position="177"/>
    </location>
</feature>
<dbReference type="OrthoDB" id="2576230at2759"/>
<organism evidence="2 3">
    <name type="scientific">Cryptococcus amylolentus CBS 6273</name>
    <dbReference type="NCBI Taxonomy" id="1296118"/>
    <lineage>
        <taxon>Eukaryota</taxon>
        <taxon>Fungi</taxon>
        <taxon>Dikarya</taxon>
        <taxon>Basidiomycota</taxon>
        <taxon>Agaricomycotina</taxon>
        <taxon>Tremellomycetes</taxon>
        <taxon>Tremellales</taxon>
        <taxon>Cryptococcaceae</taxon>
        <taxon>Cryptococcus</taxon>
    </lineage>
</organism>
<feature type="region of interest" description="Disordered" evidence="1">
    <location>
        <begin position="259"/>
        <end position="289"/>
    </location>
</feature>
<gene>
    <name evidence="2" type="ORF">I350_07585</name>
</gene>
<reference evidence="2 3" key="1">
    <citation type="submission" date="2016-06" db="EMBL/GenBank/DDBJ databases">
        <title>Evolution of pathogenesis and genome organization in the Tremellales.</title>
        <authorList>
            <person name="Cuomo C."/>
            <person name="Litvintseva A."/>
            <person name="Heitman J."/>
            <person name="Chen Y."/>
            <person name="Sun S."/>
            <person name="Springer D."/>
            <person name="Dromer F."/>
            <person name="Young S."/>
            <person name="Zeng Q."/>
            <person name="Chapman S."/>
            <person name="Gujja S."/>
            <person name="Saif S."/>
            <person name="Birren B."/>
        </authorList>
    </citation>
    <scope>NUCLEOTIDE SEQUENCE [LARGE SCALE GENOMIC DNA]</scope>
    <source>
        <strain evidence="2 3">CBS 6273</strain>
    </source>
</reference>
<feature type="region of interest" description="Disordered" evidence="1">
    <location>
        <begin position="337"/>
        <end position="398"/>
    </location>
</feature>
<evidence type="ECO:0000313" key="2">
    <source>
        <dbReference type="EMBL" id="ODN97948.1"/>
    </source>
</evidence>
<sequence length="584" mass="65638">MFTTQKRRKTNRKNVYGHRTREFVHGYIDEKQQTLALEVLNSFTQPHYVPPPQDLQFVLYLITSPSEFPSVPPSLPFHALDRLLHTHNPLDIAPSIPSCSSAILPTNTHTTAKKTAEFRDALPAYLGWDYDRGGMDKAIWKRMRRCRDEGLWELMYEEPEKGKGRGEQTSPLTTPSSLRDGEDDEESPTAQRRLSMPGWRLLQWFVAVCEKDTALHAPRGVPYSPVFLRQIKKPYDSTGQMQRSEAEPIMGILREAFEIDDEETETDFESTPEEEEEDDDGVEKSEKELEKIEVERAKRAERARQRRERYREMILSGLQKQELAIRLLSLLVTTATNPSAIPTPETTHPSRDSSPTPSDSAERSAPLTPPTSSPSRTPSLTPAPAPAPPSSSSKAPFHTDTLSSHLIHLSSSLSSPRAREKMLQGWQGAEGVEWGPKSHLCALWVEHWAGVGKVKADERRRGRGRRGGKKAEKALEWKKGWCGMSAPTVEYLLELLGMSASGKDLATQQILLQSKLALVSVLNENKDVYLENEDRVEISRQWQKVKGKVGKSLEIGGKGIDATAVKSLHRVGQFVVHAVDNLFM</sequence>
<accession>A0A1E3JAQ3</accession>
<dbReference type="AlphaFoldDB" id="A0A1E3JAQ3"/>
<comment type="caution">
    <text evidence="2">The sequence shown here is derived from an EMBL/GenBank/DDBJ whole genome shotgun (WGS) entry which is preliminary data.</text>
</comment>
<dbReference type="EMBL" id="MEKH01000013">
    <property type="protein sequence ID" value="ODN97948.1"/>
    <property type="molecule type" value="Genomic_DNA"/>
</dbReference>
<feature type="compositionally biased region" description="Acidic residues" evidence="1">
    <location>
        <begin position="259"/>
        <end position="281"/>
    </location>
</feature>
<evidence type="ECO:0000256" key="1">
    <source>
        <dbReference type="SAM" id="MobiDB-lite"/>
    </source>
</evidence>
<feature type="compositionally biased region" description="Low complexity" evidence="1">
    <location>
        <begin position="352"/>
        <end position="366"/>
    </location>
</feature>